<dbReference type="Proteomes" id="UP001610335">
    <property type="component" value="Unassembled WGS sequence"/>
</dbReference>
<proteinExistence type="predicted"/>
<organism evidence="1 2">
    <name type="scientific">Aspergillus cavernicola</name>
    <dbReference type="NCBI Taxonomy" id="176166"/>
    <lineage>
        <taxon>Eukaryota</taxon>
        <taxon>Fungi</taxon>
        <taxon>Dikarya</taxon>
        <taxon>Ascomycota</taxon>
        <taxon>Pezizomycotina</taxon>
        <taxon>Eurotiomycetes</taxon>
        <taxon>Eurotiomycetidae</taxon>
        <taxon>Eurotiales</taxon>
        <taxon>Aspergillaceae</taxon>
        <taxon>Aspergillus</taxon>
        <taxon>Aspergillus subgen. Nidulantes</taxon>
    </lineage>
</organism>
<protein>
    <submittedName>
        <fullName evidence="1">Uncharacterized protein</fullName>
    </submittedName>
</protein>
<evidence type="ECO:0000313" key="1">
    <source>
        <dbReference type="EMBL" id="KAL2815816.1"/>
    </source>
</evidence>
<reference evidence="1 2" key="1">
    <citation type="submission" date="2024-07" db="EMBL/GenBank/DDBJ databases">
        <title>Section-level genome sequencing and comparative genomics of Aspergillus sections Usti and Cavernicolus.</title>
        <authorList>
            <consortium name="Lawrence Berkeley National Laboratory"/>
            <person name="Nybo J.L."/>
            <person name="Vesth T.C."/>
            <person name="Theobald S."/>
            <person name="Frisvad J.C."/>
            <person name="Larsen T.O."/>
            <person name="Kjaerboelling I."/>
            <person name="Rothschild-Mancinelli K."/>
            <person name="Lyhne E.K."/>
            <person name="Kogle M.E."/>
            <person name="Barry K."/>
            <person name="Clum A."/>
            <person name="Na H."/>
            <person name="Ledsgaard L."/>
            <person name="Lin J."/>
            <person name="Lipzen A."/>
            <person name="Kuo A."/>
            <person name="Riley R."/>
            <person name="Mondo S."/>
            <person name="LaButti K."/>
            <person name="Haridas S."/>
            <person name="Pangalinan J."/>
            <person name="Salamov A.A."/>
            <person name="Simmons B.A."/>
            <person name="Magnuson J.K."/>
            <person name="Chen J."/>
            <person name="Drula E."/>
            <person name="Henrissat B."/>
            <person name="Wiebenga A."/>
            <person name="Lubbers R.J."/>
            <person name="Gomes A.C."/>
            <person name="Makela M.R."/>
            <person name="Stajich J."/>
            <person name="Grigoriev I.V."/>
            <person name="Mortensen U.H."/>
            <person name="De vries R.P."/>
            <person name="Baker S.E."/>
            <person name="Andersen M.R."/>
        </authorList>
    </citation>
    <scope>NUCLEOTIDE SEQUENCE [LARGE SCALE GENOMIC DNA]</scope>
    <source>
        <strain evidence="1 2">CBS 600.67</strain>
    </source>
</reference>
<evidence type="ECO:0000313" key="2">
    <source>
        <dbReference type="Proteomes" id="UP001610335"/>
    </source>
</evidence>
<comment type="caution">
    <text evidence="1">The sequence shown here is derived from an EMBL/GenBank/DDBJ whole genome shotgun (WGS) entry which is preliminary data.</text>
</comment>
<gene>
    <name evidence="1" type="ORF">BDW59DRAFT_153631</name>
</gene>
<keyword evidence="2" id="KW-1185">Reference proteome</keyword>
<name>A0ABR4HK95_9EURO</name>
<sequence length="181" mass="20928">MEWKMLWNGQMEATLLWLADLHGVNQHEHPTPQKEFHMIKPTKRLREGHTRGILQILDPEKGRRATIDFLHRTAFEWIQEPDNWDHIIGMGPSNYHPVSPIIAVLVSHALSLAPFKHNEAPNTCIDRTSFLPEKSLIRQRLVSSSFPSSRSSIRCAQWSLKYSTNLTSTSKKRIERSNKTI</sequence>
<accession>A0ABR4HK95</accession>
<dbReference type="EMBL" id="JBFXLS010000108">
    <property type="protein sequence ID" value="KAL2815816.1"/>
    <property type="molecule type" value="Genomic_DNA"/>
</dbReference>